<dbReference type="Pfam" id="PF20730">
    <property type="entry name" value="YetF_N"/>
    <property type="match status" value="1"/>
</dbReference>
<evidence type="ECO:0000256" key="2">
    <source>
        <dbReference type="ARBA" id="ARBA00006448"/>
    </source>
</evidence>
<dbReference type="STRING" id="574087.Acear_1364"/>
<sequence>MSGAIIFEIIIQTFLAFFAILFYTRILGKQQIGELSFHDYVNGITFGSIAATMTTDFNQRTWHYLLGLTLFAALTFLMQLIVVRSRKARKVIEGEPIVLIHNGKILEKNMKTARFNLQELTSHLRQKDIFDLKQVEYAILEPNGNISVMPKPEHKSVTVKDMGLSVSPEAVPTAVITDGKLLLPNLKQHGLSKTWIKEQLKAYGIEKIEEVFMAAYDPVKEELYIDLYEDNLGKNTVDMSEEYNTKDPE</sequence>
<comment type="subcellular location">
    <subcellularLocation>
        <location evidence="1">Cell membrane</location>
        <topology evidence="1">Multi-pass membrane protein</topology>
    </subcellularLocation>
</comment>
<evidence type="ECO:0000259" key="9">
    <source>
        <dbReference type="Pfam" id="PF20730"/>
    </source>
</evidence>
<dbReference type="eggNOG" id="COG2323">
    <property type="taxonomic scope" value="Bacteria"/>
</dbReference>
<reference evidence="10 11" key="1">
    <citation type="journal article" date="2010" name="Stand. Genomic Sci.">
        <title>Complete genome sequence of Acetohalobium arabaticum type strain (Z-7288).</title>
        <authorList>
            <person name="Sikorski J."/>
            <person name="Lapidus A."/>
            <person name="Chertkov O."/>
            <person name="Lucas S."/>
            <person name="Copeland A."/>
            <person name="Glavina Del Rio T."/>
            <person name="Nolan M."/>
            <person name="Tice H."/>
            <person name="Cheng J.F."/>
            <person name="Han C."/>
            <person name="Brambilla E."/>
            <person name="Pitluck S."/>
            <person name="Liolios K."/>
            <person name="Ivanova N."/>
            <person name="Mavromatis K."/>
            <person name="Mikhailova N."/>
            <person name="Pati A."/>
            <person name="Bruce D."/>
            <person name="Detter C."/>
            <person name="Tapia R."/>
            <person name="Goodwin L."/>
            <person name="Chen A."/>
            <person name="Palaniappan K."/>
            <person name="Land M."/>
            <person name="Hauser L."/>
            <person name="Chang Y.J."/>
            <person name="Jeffries C.D."/>
            <person name="Rohde M."/>
            <person name="Goker M."/>
            <person name="Spring S."/>
            <person name="Woyke T."/>
            <person name="Bristow J."/>
            <person name="Eisen J.A."/>
            <person name="Markowitz V."/>
            <person name="Hugenholtz P."/>
            <person name="Kyrpides N.C."/>
            <person name="Klenk H.P."/>
        </authorList>
    </citation>
    <scope>NUCLEOTIDE SEQUENCE [LARGE SCALE GENOMIC DNA]</scope>
    <source>
        <strain evidence="11">ATCC 49924 / DSM 5501 / Z-7288</strain>
    </source>
</reference>
<comment type="similarity">
    <text evidence="2">Belongs to the UPF0702 family.</text>
</comment>
<organism evidence="10 11">
    <name type="scientific">Acetohalobium arabaticum (strain ATCC 49924 / DSM 5501 / Z-7288)</name>
    <dbReference type="NCBI Taxonomy" id="574087"/>
    <lineage>
        <taxon>Bacteria</taxon>
        <taxon>Bacillati</taxon>
        <taxon>Bacillota</taxon>
        <taxon>Clostridia</taxon>
        <taxon>Halanaerobiales</taxon>
        <taxon>Halobacteroidaceae</taxon>
        <taxon>Acetohalobium</taxon>
    </lineage>
</organism>
<dbReference type="RefSeq" id="WP_013278323.1">
    <property type="nucleotide sequence ID" value="NC_014378.1"/>
</dbReference>
<dbReference type="Gene3D" id="3.30.240.20">
    <property type="entry name" value="bsu07140 like domains"/>
    <property type="match status" value="2"/>
</dbReference>
<evidence type="ECO:0000256" key="4">
    <source>
        <dbReference type="ARBA" id="ARBA00022692"/>
    </source>
</evidence>
<evidence type="ECO:0000313" key="11">
    <source>
        <dbReference type="Proteomes" id="UP000001661"/>
    </source>
</evidence>
<evidence type="ECO:0000256" key="5">
    <source>
        <dbReference type="ARBA" id="ARBA00022989"/>
    </source>
</evidence>
<dbReference type="PANTHER" id="PTHR34582:SF7">
    <property type="entry name" value="UPF0702 TRANSMEMBRANE PROTEIN YDFS"/>
    <property type="match status" value="1"/>
</dbReference>
<accession>D9QQT6</accession>
<gene>
    <name evidence="10" type="ordered locus">Acear_1364</name>
</gene>
<feature type="transmembrane region" description="Helical" evidence="7">
    <location>
        <begin position="63"/>
        <end position="83"/>
    </location>
</feature>
<evidence type="ECO:0008006" key="12">
    <source>
        <dbReference type="Google" id="ProtNLM"/>
    </source>
</evidence>
<dbReference type="KEGG" id="aar:Acear_1364"/>
<dbReference type="EMBL" id="CP002105">
    <property type="protein sequence ID" value="ADL12877.1"/>
    <property type="molecule type" value="Genomic_DNA"/>
</dbReference>
<keyword evidence="6 7" id="KW-0472">Membrane</keyword>
<keyword evidence="5 7" id="KW-1133">Transmembrane helix</keyword>
<dbReference type="HOGENOM" id="CLU_077149_0_2_9"/>
<keyword evidence="3" id="KW-1003">Cell membrane</keyword>
<dbReference type="GO" id="GO:0005886">
    <property type="term" value="C:plasma membrane"/>
    <property type="evidence" value="ECO:0007669"/>
    <property type="project" value="UniProtKB-SubCell"/>
</dbReference>
<keyword evidence="4 7" id="KW-0812">Transmembrane</keyword>
<dbReference type="OrthoDB" id="9778331at2"/>
<dbReference type="AlphaFoldDB" id="D9QQT6"/>
<feature type="domain" description="YetF-like N-terminal transmembrane" evidence="9">
    <location>
        <begin position="7"/>
        <end position="81"/>
    </location>
</feature>
<proteinExistence type="inferred from homology"/>
<feature type="transmembrane region" description="Helical" evidence="7">
    <location>
        <begin position="6"/>
        <end position="28"/>
    </location>
</feature>
<dbReference type="InterPro" id="IPR048454">
    <property type="entry name" value="YetF_N"/>
</dbReference>
<dbReference type="InterPro" id="IPR023090">
    <property type="entry name" value="UPF0702_alpha/beta_dom_sf"/>
</dbReference>
<feature type="domain" description="YetF C-terminal" evidence="8">
    <location>
        <begin position="84"/>
        <end position="217"/>
    </location>
</feature>
<dbReference type="Pfam" id="PF04239">
    <property type="entry name" value="DUF421"/>
    <property type="match status" value="1"/>
</dbReference>
<evidence type="ECO:0000256" key="3">
    <source>
        <dbReference type="ARBA" id="ARBA00022475"/>
    </source>
</evidence>
<evidence type="ECO:0000256" key="7">
    <source>
        <dbReference type="SAM" id="Phobius"/>
    </source>
</evidence>
<evidence type="ECO:0000256" key="1">
    <source>
        <dbReference type="ARBA" id="ARBA00004651"/>
    </source>
</evidence>
<evidence type="ECO:0000259" key="8">
    <source>
        <dbReference type="Pfam" id="PF04239"/>
    </source>
</evidence>
<keyword evidence="11" id="KW-1185">Reference proteome</keyword>
<dbReference type="InterPro" id="IPR007353">
    <property type="entry name" value="DUF421"/>
</dbReference>
<name>D9QQT6_ACEAZ</name>
<dbReference type="Proteomes" id="UP000001661">
    <property type="component" value="Chromosome"/>
</dbReference>
<evidence type="ECO:0000313" key="10">
    <source>
        <dbReference type="EMBL" id="ADL12877.1"/>
    </source>
</evidence>
<dbReference type="PANTHER" id="PTHR34582">
    <property type="entry name" value="UPF0702 TRANSMEMBRANE PROTEIN YCAP"/>
    <property type="match status" value="1"/>
</dbReference>
<protein>
    <recommendedName>
        <fullName evidence="12">DUF421 domain-containing protein</fullName>
    </recommendedName>
</protein>
<evidence type="ECO:0000256" key="6">
    <source>
        <dbReference type="ARBA" id="ARBA00023136"/>
    </source>
</evidence>